<feature type="non-terminal residue" evidence="1">
    <location>
        <position position="1"/>
    </location>
</feature>
<protein>
    <submittedName>
        <fullName evidence="1">Uncharacterized protein</fullName>
    </submittedName>
</protein>
<evidence type="ECO:0000313" key="2">
    <source>
        <dbReference type="Proteomes" id="UP000437017"/>
    </source>
</evidence>
<reference evidence="1 2" key="1">
    <citation type="journal article" date="2019" name="PLoS ONE">
        <title>Genomic analyses reveal an absence of contemporary introgressive admixture between fin whales and blue whales, despite known hybrids.</title>
        <authorList>
            <person name="Westbury M.V."/>
            <person name="Petersen B."/>
            <person name="Lorenzen E.D."/>
        </authorList>
    </citation>
    <scope>NUCLEOTIDE SEQUENCE [LARGE SCALE GENOMIC DNA]</scope>
    <source>
        <strain evidence="1">FinWhale-01</strain>
    </source>
</reference>
<accession>A0A6A1QB84</accession>
<sequence length="83" mass="9619">AHLQNLQSIMELLYWLLEEGDSEDREFIKKPKILCLTKFSYQSEISCGLFSLDAKAMEKSSAQITVFFHLKSTVVMQKKVMPF</sequence>
<comment type="caution">
    <text evidence="1">The sequence shown here is derived from an EMBL/GenBank/DDBJ whole genome shotgun (WGS) entry which is preliminary data.</text>
</comment>
<dbReference type="EMBL" id="SGJD01000817">
    <property type="protein sequence ID" value="KAB0403381.1"/>
    <property type="molecule type" value="Genomic_DNA"/>
</dbReference>
<gene>
    <name evidence="1" type="ORF">E2I00_002782</name>
</gene>
<dbReference type="Proteomes" id="UP000437017">
    <property type="component" value="Unassembled WGS sequence"/>
</dbReference>
<keyword evidence="2" id="KW-1185">Reference proteome</keyword>
<dbReference type="OrthoDB" id="9517469at2759"/>
<organism evidence="1 2">
    <name type="scientific">Balaenoptera physalus</name>
    <name type="common">Fin whale</name>
    <name type="synonym">Balaena physalus</name>
    <dbReference type="NCBI Taxonomy" id="9770"/>
    <lineage>
        <taxon>Eukaryota</taxon>
        <taxon>Metazoa</taxon>
        <taxon>Chordata</taxon>
        <taxon>Craniata</taxon>
        <taxon>Vertebrata</taxon>
        <taxon>Euteleostomi</taxon>
        <taxon>Mammalia</taxon>
        <taxon>Eutheria</taxon>
        <taxon>Laurasiatheria</taxon>
        <taxon>Artiodactyla</taxon>
        <taxon>Whippomorpha</taxon>
        <taxon>Cetacea</taxon>
        <taxon>Mysticeti</taxon>
        <taxon>Balaenopteridae</taxon>
        <taxon>Balaenoptera</taxon>
    </lineage>
</organism>
<name>A0A6A1QB84_BALPH</name>
<proteinExistence type="predicted"/>
<dbReference type="AlphaFoldDB" id="A0A6A1QB84"/>
<evidence type="ECO:0000313" key="1">
    <source>
        <dbReference type="EMBL" id="KAB0403381.1"/>
    </source>
</evidence>